<gene>
    <name evidence="1" type="ORF">QFC19_004762</name>
</gene>
<comment type="caution">
    <text evidence="1">The sequence shown here is derived from an EMBL/GenBank/DDBJ whole genome shotgun (WGS) entry which is preliminary data.</text>
</comment>
<name>A0ACC2VTD3_9TREE</name>
<dbReference type="Proteomes" id="UP001241377">
    <property type="component" value="Unassembled WGS sequence"/>
</dbReference>
<accession>A0ACC2VTD3</accession>
<dbReference type="EMBL" id="JASBWR010000051">
    <property type="protein sequence ID" value="KAJ9102653.1"/>
    <property type="molecule type" value="Genomic_DNA"/>
</dbReference>
<evidence type="ECO:0000313" key="2">
    <source>
        <dbReference type="Proteomes" id="UP001241377"/>
    </source>
</evidence>
<protein>
    <submittedName>
        <fullName evidence="1">Uncharacterized protein</fullName>
    </submittedName>
</protein>
<evidence type="ECO:0000313" key="1">
    <source>
        <dbReference type="EMBL" id="KAJ9102653.1"/>
    </source>
</evidence>
<keyword evidence="2" id="KW-1185">Reference proteome</keyword>
<sequence>MQAQRQRCGDPRAAAAEPLPPPPEAFPITEYSQLQAQSGTSGADPPHLAANPFGDSNAVSARASLSSASGSVSAQDILSTADSAARRFDREGDEQSFRDDASSLAPPPEYQEHHHELQGGYLATGVGVEAVLPSYDAAESLALQPEEKNAGNFDREQGQGRDIEPMGIDEKAELRRTEEAQQEKDLVKQPPVVAHAQEPPPPSQQQEMEQRNHLDLRAIADAIARAYTSSPQLESQRYTAPPSRQESAVFDSRGGSLRASGDASDTASLLAQQHRKGKQRASESSMGSEIVMVGGQRMTKEDEAELKKIWDQIERAHGYRLSDGWIVLVEIGLGEQTHTANPSSEAERQGRQRKAFYQELLKQTGEGRLRSQDHSPTSSGAHPHQRGRYDIAQGSSESPLAPALMTEWHQSFQPLDTPESQRSSPEIVRMLKTDTQPPGPEQPGLLLSSTTGERKPSEDELISMQDFLAKEETLITIQEFLKKELGEGKK</sequence>
<organism evidence="1 2">
    <name type="scientific">Naganishia cerealis</name>
    <dbReference type="NCBI Taxonomy" id="610337"/>
    <lineage>
        <taxon>Eukaryota</taxon>
        <taxon>Fungi</taxon>
        <taxon>Dikarya</taxon>
        <taxon>Basidiomycota</taxon>
        <taxon>Agaricomycotina</taxon>
        <taxon>Tremellomycetes</taxon>
        <taxon>Filobasidiales</taxon>
        <taxon>Filobasidiaceae</taxon>
        <taxon>Naganishia</taxon>
    </lineage>
</organism>
<reference evidence="1" key="1">
    <citation type="submission" date="2023-04" db="EMBL/GenBank/DDBJ databases">
        <title>Draft Genome sequencing of Naganishia species isolated from polar environments using Oxford Nanopore Technology.</title>
        <authorList>
            <person name="Leo P."/>
            <person name="Venkateswaran K."/>
        </authorList>
    </citation>
    <scope>NUCLEOTIDE SEQUENCE</scope>
    <source>
        <strain evidence="1">MNA-CCFEE 5261</strain>
    </source>
</reference>
<proteinExistence type="predicted"/>